<dbReference type="GO" id="GO:0008654">
    <property type="term" value="P:phospholipid biosynthetic process"/>
    <property type="evidence" value="ECO:0007669"/>
    <property type="project" value="InterPro"/>
</dbReference>
<keyword evidence="3" id="KW-0812">Transmembrane</keyword>
<sequence length="170" mass="19141">MFNKSFIPSGITSLRLIAAPIFFYTILSELYLFSLMVFVFACATDLLDGYIARRTDSTSNIGAYLDVTADFILIVVCFLAYIIIGWYDPLILVLITMMFALFVVTSGLKTPVYDPVGKYLGAFLMLTILLSLLFPEQVLRQLLIILLALFSLASIISRLFIFLRRYNASS</sequence>
<dbReference type="Pfam" id="PF01066">
    <property type="entry name" value="CDP-OH_P_transf"/>
    <property type="match status" value="1"/>
</dbReference>
<accession>F6D207</accession>
<gene>
    <name evidence="4" type="ordered locus">MSWAN_0250</name>
</gene>
<dbReference type="EMBL" id="CP002772">
    <property type="protein sequence ID" value="AEG17296.1"/>
    <property type="molecule type" value="Genomic_DNA"/>
</dbReference>
<evidence type="ECO:0000313" key="5">
    <source>
        <dbReference type="Proteomes" id="UP000009231"/>
    </source>
</evidence>
<protein>
    <submittedName>
        <fullName evidence="4">CDP-alcohol phosphatidyltransferase</fullName>
    </submittedName>
</protein>
<evidence type="ECO:0000256" key="2">
    <source>
        <dbReference type="RuleBase" id="RU003750"/>
    </source>
</evidence>
<evidence type="ECO:0000313" key="4">
    <source>
        <dbReference type="EMBL" id="AEG17296.1"/>
    </source>
</evidence>
<keyword evidence="1 2" id="KW-0808">Transferase</keyword>
<keyword evidence="5" id="KW-1185">Reference proteome</keyword>
<feature type="transmembrane region" description="Helical" evidence="3">
    <location>
        <begin position="141"/>
        <end position="163"/>
    </location>
</feature>
<dbReference type="HOGENOM" id="CLU_1599026_0_0_2"/>
<comment type="similarity">
    <text evidence="2">Belongs to the CDP-alcohol phosphatidyltransferase class-I family.</text>
</comment>
<dbReference type="RefSeq" id="WP_013824798.1">
    <property type="nucleotide sequence ID" value="NC_015574.1"/>
</dbReference>
<dbReference type="InterPro" id="IPR048254">
    <property type="entry name" value="CDP_ALCOHOL_P_TRANSF_CS"/>
</dbReference>
<dbReference type="GeneID" id="10667734"/>
<dbReference type="eggNOG" id="arCOG09739">
    <property type="taxonomic scope" value="Archaea"/>
</dbReference>
<proteinExistence type="inferred from homology"/>
<dbReference type="PROSITE" id="PS00379">
    <property type="entry name" value="CDP_ALCOHOL_P_TRANSF"/>
    <property type="match status" value="1"/>
</dbReference>
<dbReference type="Gene3D" id="1.20.120.1760">
    <property type="match status" value="1"/>
</dbReference>
<dbReference type="OrthoDB" id="70063at2157"/>
<feature type="transmembrane region" description="Helical" evidence="3">
    <location>
        <begin position="63"/>
        <end position="84"/>
    </location>
</feature>
<feature type="transmembrane region" description="Helical" evidence="3">
    <location>
        <begin position="90"/>
        <end position="107"/>
    </location>
</feature>
<feature type="transmembrane region" description="Helical" evidence="3">
    <location>
        <begin position="30"/>
        <end position="51"/>
    </location>
</feature>
<dbReference type="KEGG" id="mew:MSWAN_0250"/>
<dbReference type="InterPro" id="IPR000462">
    <property type="entry name" value="CDP-OH_P_trans"/>
</dbReference>
<dbReference type="GO" id="GO:0016020">
    <property type="term" value="C:membrane"/>
    <property type="evidence" value="ECO:0007669"/>
    <property type="project" value="InterPro"/>
</dbReference>
<dbReference type="GO" id="GO:0016780">
    <property type="term" value="F:phosphotransferase activity, for other substituted phosphate groups"/>
    <property type="evidence" value="ECO:0007669"/>
    <property type="project" value="InterPro"/>
</dbReference>
<evidence type="ECO:0000256" key="1">
    <source>
        <dbReference type="ARBA" id="ARBA00022679"/>
    </source>
</evidence>
<dbReference type="STRING" id="868131.MSWAN_0250"/>
<dbReference type="AlphaFoldDB" id="F6D207"/>
<keyword evidence="3" id="KW-1133">Transmembrane helix</keyword>
<keyword evidence="3" id="KW-0472">Membrane</keyword>
<organism evidence="4 5">
    <name type="scientific">Methanobacterium paludis (strain DSM 25820 / JCM 18151 / SWAN1)</name>
    <dbReference type="NCBI Taxonomy" id="868131"/>
    <lineage>
        <taxon>Archaea</taxon>
        <taxon>Methanobacteriati</taxon>
        <taxon>Methanobacteriota</taxon>
        <taxon>Methanomada group</taxon>
        <taxon>Methanobacteria</taxon>
        <taxon>Methanobacteriales</taxon>
        <taxon>Methanobacteriaceae</taxon>
        <taxon>Methanobacterium</taxon>
    </lineage>
</organism>
<dbReference type="Proteomes" id="UP000009231">
    <property type="component" value="Chromosome"/>
</dbReference>
<dbReference type="InterPro" id="IPR043130">
    <property type="entry name" value="CDP-OH_PTrfase_TM_dom"/>
</dbReference>
<evidence type="ECO:0000256" key="3">
    <source>
        <dbReference type="SAM" id="Phobius"/>
    </source>
</evidence>
<feature type="transmembrane region" description="Helical" evidence="3">
    <location>
        <begin position="119"/>
        <end position="135"/>
    </location>
</feature>
<name>F6D207_METPW</name>
<reference evidence="4 5" key="1">
    <citation type="journal article" date="2014" name="Int. J. Syst. Evol. Microbiol.">
        <title>Methanobacterium paludis sp. nov. and a novel strain of Methanobacterium lacus isolated from northern peatlands.</title>
        <authorList>
            <person name="Cadillo-Quiroz H."/>
            <person name="Brauer S.L."/>
            <person name="Goodson N."/>
            <person name="Yavitt J.B."/>
            <person name="Zinder S.H."/>
        </authorList>
    </citation>
    <scope>NUCLEOTIDE SEQUENCE [LARGE SCALE GENOMIC DNA]</scope>
    <source>
        <strain evidence="5">DSM 25820 / JCM 18151 / SWAN1</strain>
    </source>
</reference>